<keyword evidence="3" id="KW-1185">Reference proteome</keyword>
<dbReference type="OrthoDB" id="445007at2759"/>
<proteinExistence type="predicted"/>
<evidence type="ECO:0000313" key="2">
    <source>
        <dbReference type="EMBL" id="KAG7366850.1"/>
    </source>
</evidence>
<name>A0A9K3Q1B3_9STRA</name>
<comment type="cofactor">
    <cofactor evidence="1">
        <name>Fe cation</name>
        <dbReference type="ChEBI" id="CHEBI:24875"/>
    </cofactor>
</comment>
<gene>
    <name evidence="2" type="ORF">IV203_029520</name>
</gene>
<protein>
    <submittedName>
        <fullName evidence="2">Mitomycin antibiotics/polyketide fumonisin biosynthesis protein</fullName>
    </submittedName>
</protein>
<dbReference type="EMBL" id="JAGRRH010000007">
    <property type="protein sequence ID" value="KAG7366850.1"/>
    <property type="molecule type" value="Genomic_DNA"/>
</dbReference>
<dbReference type="Pfam" id="PF05721">
    <property type="entry name" value="PhyH"/>
    <property type="match status" value="1"/>
</dbReference>
<sequence>MEGLRQSLHSHGYVRIPPEIFQLDPVTIQELRNEFDRLFHGHYETGIYPDEIHWRPALSKDNVTRELCNAWKASNVIAKIVCGEKLGQLASSLMGWSVVRIGQDDVLHKPPLSNAVGFHQDGAYISDNFVPSHDNCLTMWIALDDADQENGALQYAPGSHHWPYQAVGTVAESSFHFLHNENEKSPLSSENVHMEPLKNAAVRAGKDHEEVIHLVETVAVPAGQMVVHHQNLWHGSGPNISTTRSRRALVAHLIDGEVVWRTDPPPHYIYGRYYIRGESILRDDFFPIVYSQVTGIKRTEWLPKL</sequence>
<comment type="caution">
    <text evidence="2">The sequence shown here is derived from an EMBL/GenBank/DDBJ whole genome shotgun (WGS) entry which is preliminary data.</text>
</comment>
<reference evidence="2" key="1">
    <citation type="journal article" date="2021" name="Sci. Rep.">
        <title>Diploid genomic architecture of Nitzschia inconspicua, an elite biomass production diatom.</title>
        <authorList>
            <person name="Oliver A."/>
            <person name="Podell S."/>
            <person name="Pinowska A."/>
            <person name="Traller J.C."/>
            <person name="Smith S.R."/>
            <person name="McClure R."/>
            <person name="Beliaev A."/>
            <person name="Bohutskyi P."/>
            <person name="Hill E.A."/>
            <person name="Rabines A."/>
            <person name="Zheng H."/>
            <person name="Allen L.Z."/>
            <person name="Kuo A."/>
            <person name="Grigoriev I.V."/>
            <person name="Allen A.E."/>
            <person name="Hazlebeck D."/>
            <person name="Allen E.E."/>
        </authorList>
    </citation>
    <scope>NUCLEOTIDE SEQUENCE</scope>
    <source>
        <strain evidence="2">Hildebrandi</strain>
    </source>
</reference>
<evidence type="ECO:0000256" key="1">
    <source>
        <dbReference type="ARBA" id="ARBA00001962"/>
    </source>
</evidence>
<organism evidence="2 3">
    <name type="scientific">Nitzschia inconspicua</name>
    <dbReference type="NCBI Taxonomy" id="303405"/>
    <lineage>
        <taxon>Eukaryota</taxon>
        <taxon>Sar</taxon>
        <taxon>Stramenopiles</taxon>
        <taxon>Ochrophyta</taxon>
        <taxon>Bacillariophyta</taxon>
        <taxon>Bacillariophyceae</taxon>
        <taxon>Bacillariophycidae</taxon>
        <taxon>Bacillariales</taxon>
        <taxon>Bacillariaceae</taxon>
        <taxon>Nitzschia</taxon>
    </lineage>
</organism>
<evidence type="ECO:0000313" key="3">
    <source>
        <dbReference type="Proteomes" id="UP000693970"/>
    </source>
</evidence>
<dbReference type="AlphaFoldDB" id="A0A9K3Q1B3"/>
<dbReference type="PANTHER" id="PTHR20883:SF46">
    <property type="entry name" value="PHYTANOYL-COA HYDROXYLASE"/>
    <property type="match status" value="1"/>
</dbReference>
<reference evidence="2" key="2">
    <citation type="submission" date="2021-04" db="EMBL/GenBank/DDBJ databases">
        <authorList>
            <person name="Podell S."/>
        </authorList>
    </citation>
    <scope>NUCLEOTIDE SEQUENCE</scope>
    <source>
        <strain evidence="2">Hildebrandi</strain>
    </source>
</reference>
<dbReference type="PANTHER" id="PTHR20883">
    <property type="entry name" value="PHYTANOYL-COA DIOXYGENASE DOMAIN CONTAINING 1"/>
    <property type="match status" value="1"/>
</dbReference>
<dbReference type="InterPro" id="IPR008775">
    <property type="entry name" value="Phytyl_CoA_dOase-like"/>
</dbReference>
<accession>A0A9K3Q1B3</accession>
<dbReference type="Proteomes" id="UP000693970">
    <property type="component" value="Unassembled WGS sequence"/>
</dbReference>